<sequence>MSTHASADLAWYLTHSFLDHDDVRPSSSFNNAERQHHFIIRLRKDVDDGPNSTFIRGSFQAAMWEGQCVALLTFPNVFSRDPGTSWAAMHEPTLVLQGRSVGPGWLSPLTSSTEPQAFVLTFAPRTAHEQIYDTKSCSISNANLNPMSYHAVPITPPRSPLRQRQRQRQRHASLPPRPGGIRKESDLPTELSEAKMAAIRGEKVAANLRALFDNETSTHVNRSWSSSSSYPQFRESSASSSDLPPFQRSISLGLAQDPGYHNGLHRIPGLRASSGSSQPLRRDVYTGSNSNETNDAPRNGRPRMSDYTTVSDVPHMSLRAMRSRHSAATDAEADCTGDSSPEINPTFTDVSPLIPAIPRRAPELRDTGGRKTTPKPQKKTKPSYSRPIKRKESTPRLYLRRAKSVLHTRRVMIRRWFKGMLRRDKRDPVPPPAPERRVWSSRKEGSIPRLAKRLSLFSLRSRKRVGADNKSI</sequence>
<feature type="compositionally biased region" description="Basic residues" evidence="1">
    <location>
        <begin position="161"/>
        <end position="171"/>
    </location>
</feature>
<feature type="compositionally biased region" description="Polar residues" evidence="1">
    <location>
        <begin position="286"/>
        <end position="296"/>
    </location>
</feature>
<dbReference type="EMBL" id="ML119052">
    <property type="protein sequence ID" value="ROT40526.1"/>
    <property type="molecule type" value="Genomic_DNA"/>
</dbReference>
<feature type="region of interest" description="Disordered" evidence="1">
    <location>
        <begin position="149"/>
        <end position="188"/>
    </location>
</feature>
<feature type="compositionally biased region" description="Polar residues" evidence="1">
    <location>
        <begin position="337"/>
        <end position="349"/>
    </location>
</feature>
<name>A0A3N2Q1E1_SODAK</name>
<accession>A0A3N2Q1E1</accession>
<organism evidence="2 3">
    <name type="scientific">Sodiomyces alkalinus (strain CBS 110278 / VKM F-3762 / F11)</name>
    <name type="common">Alkaliphilic filamentous fungus</name>
    <dbReference type="NCBI Taxonomy" id="1314773"/>
    <lineage>
        <taxon>Eukaryota</taxon>
        <taxon>Fungi</taxon>
        <taxon>Dikarya</taxon>
        <taxon>Ascomycota</taxon>
        <taxon>Pezizomycotina</taxon>
        <taxon>Sordariomycetes</taxon>
        <taxon>Hypocreomycetidae</taxon>
        <taxon>Glomerellales</taxon>
        <taxon>Plectosphaerellaceae</taxon>
        <taxon>Sodiomyces</taxon>
    </lineage>
</organism>
<dbReference type="AlphaFoldDB" id="A0A3N2Q1E1"/>
<gene>
    <name evidence="2" type="ORF">SODALDRAFT_376313</name>
</gene>
<feature type="compositionally biased region" description="Basic and acidic residues" evidence="1">
    <location>
        <begin position="360"/>
        <end position="369"/>
    </location>
</feature>
<dbReference type="Proteomes" id="UP000272025">
    <property type="component" value="Unassembled WGS sequence"/>
</dbReference>
<protein>
    <submittedName>
        <fullName evidence="2">Uncharacterized protein</fullName>
    </submittedName>
</protein>
<evidence type="ECO:0000256" key="1">
    <source>
        <dbReference type="SAM" id="MobiDB-lite"/>
    </source>
</evidence>
<dbReference type="GeneID" id="39583282"/>
<reference evidence="2 3" key="1">
    <citation type="journal article" date="2018" name="Mol. Ecol.">
        <title>The obligate alkalophilic soda-lake fungus Sodiomyces alkalinus has shifted to a protein diet.</title>
        <authorList>
            <person name="Grum-Grzhimaylo A.A."/>
            <person name="Falkoski D.L."/>
            <person name="van den Heuvel J."/>
            <person name="Valero-Jimenez C.A."/>
            <person name="Min B."/>
            <person name="Choi I.G."/>
            <person name="Lipzen A."/>
            <person name="Daum C.G."/>
            <person name="Aanen D.K."/>
            <person name="Tsang A."/>
            <person name="Henrissat B."/>
            <person name="Bilanenko E.N."/>
            <person name="de Vries R.P."/>
            <person name="van Kan J.A.L."/>
            <person name="Grigoriev I.V."/>
            <person name="Debets A.J.M."/>
        </authorList>
    </citation>
    <scope>NUCLEOTIDE SEQUENCE [LARGE SCALE GENOMIC DNA]</scope>
    <source>
        <strain evidence="2 3">F11</strain>
    </source>
</reference>
<evidence type="ECO:0000313" key="2">
    <source>
        <dbReference type="EMBL" id="ROT40526.1"/>
    </source>
</evidence>
<feature type="compositionally biased region" description="Polar residues" evidence="1">
    <location>
        <begin position="216"/>
        <end position="242"/>
    </location>
</feature>
<feature type="region of interest" description="Disordered" evidence="1">
    <location>
        <begin position="423"/>
        <end position="444"/>
    </location>
</feature>
<feature type="region of interest" description="Disordered" evidence="1">
    <location>
        <begin position="263"/>
        <end position="396"/>
    </location>
</feature>
<feature type="compositionally biased region" description="Basic residues" evidence="1">
    <location>
        <begin position="372"/>
        <end position="381"/>
    </location>
</feature>
<dbReference type="RefSeq" id="XP_028468332.1">
    <property type="nucleotide sequence ID" value="XM_028614805.1"/>
</dbReference>
<evidence type="ECO:0000313" key="3">
    <source>
        <dbReference type="Proteomes" id="UP000272025"/>
    </source>
</evidence>
<keyword evidence="3" id="KW-1185">Reference proteome</keyword>
<feature type="region of interest" description="Disordered" evidence="1">
    <location>
        <begin position="216"/>
        <end position="244"/>
    </location>
</feature>
<proteinExistence type="predicted"/>